<gene>
    <name evidence="2" type="ORF">THRCLA_23306</name>
</gene>
<feature type="region of interest" description="Disordered" evidence="1">
    <location>
        <begin position="1"/>
        <end position="40"/>
    </location>
</feature>
<reference evidence="2 3" key="1">
    <citation type="journal article" date="2014" name="Genome Biol. Evol.">
        <title>The secreted proteins of Achlya hypogyna and Thraustotheca clavata identify the ancestral oomycete secretome and reveal gene acquisitions by horizontal gene transfer.</title>
        <authorList>
            <person name="Misner I."/>
            <person name="Blouin N."/>
            <person name="Leonard G."/>
            <person name="Richards T.A."/>
            <person name="Lane C.E."/>
        </authorList>
    </citation>
    <scope>NUCLEOTIDE SEQUENCE [LARGE SCALE GENOMIC DNA]</scope>
    <source>
        <strain evidence="2 3">ATCC 34112</strain>
    </source>
</reference>
<comment type="caution">
    <text evidence="2">The sequence shown here is derived from an EMBL/GenBank/DDBJ whole genome shotgun (WGS) entry which is preliminary data.</text>
</comment>
<accession>A0A1V9Y7N7</accession>
<evidence type="ECO:0000313" key="2">
    <source>
        <dbReference type="EMBL" id="OQR81735.1"/>
    </source>
</evidence>
<proteinExistence type="predicted"/>
<dbReference type="EMBL" id="JNBS01004910">
    <property type="protein sequence ID" value="OQR81735.1"/>
    <property type="molecule type" value="Genomic_DNA"/>
</dbReference>
<dbReference type="AlphaFoldDB" id="A0A1V9Y7N7"/>
<feature type="compositionally biased region" description="Polar residues" evidence="1">
    <location>
        <begin position="8"/>
        <end position="26"/>
    </location>
</feature>
<organism evidence="2 3">
    <name type="scientific">Thraustotheca clavata</name>
    <dbReference type="NCBI Taxonomy" id="74557"/>
    <lineage>
        <taxon>Eukaryota</taxon>
        <taxon>Sar</taxon>
        <taxon>Stramenopiles</taxon>
        <taxon>Oomycota</taxon>
        <taxon>Saprolegniomycetes</taxon>
        <taxon>Saprolegniales</taxon>
        <taxon>Achlyaceae</taxon>
        <taxon>Thraustotheca</taxon>
    </lineage>
</organism>
<dbReference type="Proteomes" id="UP000243217">
    <property type="component" value="Unassembled WGS sequence"/>
</dbReference>
<protein>
    <submittedName>
        <fullName evidence="2">Uncharacterized protein</fullName>
    </submittedName>
</protein>
<sequence>MVHRTSISKEQNNLNETMDSGTQIQDSKQEFNHTDTSSLENAAQEALVCTPRSNTQKPQDMNQALATQQVIDEMVHQTALVATMPISTEAQNNTQNELIFEPTQNNPPTNKFSMPTDTLLGGDAVQLDVDNMAIVSQQSFENDNCVNTESNLLKPPLQSKVIRLPKIKMDTSKVSPI</sequence>
<name>A0A1V9Y7N7_9STRA</name>
<evidence type="ECO:0000313" key="3">
    <source>
        <dbReference type="Proteomes" id="UP000243217"/>
    </source>
</evidence>
<evidence type="ECO:0000256" key="1">
    <source>
        <dbReference type="SAM" id="MobiDB-lite"/>
    </source>
</evidence>
<keyword evidence="3" id="KW-1185">Reference proteome</keyword>